<dbReference type="GO" id="GO:0044423">
    <property type="term" value="C:virion component"/>
    <property type="evidence" value="ECO:0007669"/>
    <property type="project" value="UniProtKB-KW"/>
</dbReference>
<keyword evidence="2" id="KW-0920">Virion tegument</keyword>
<evidence type="ECO:0000256" key="4">
    <source>
        <dbReference type="ARBA" id="ARBA00022921"/>
    </source>
</evidence>
<keyword evidence="3" id="KW-0946">Virion</keyword>
<evidence type="ECO:0000256" key="1">
    <source>
        <dbReference type="ARBA" id="ARBA00022562"/>
    </source>
</evidence>
<gene>
    <name evidence="6" type="primary">UL16</name>
</gene>
<evidence type="ECO:0000256" key="5">
    <source>
        <dbReference type="ARBA" id="ARBA00023200"/>
    </source>
</evidence>
<reference evidence="6" key="2">
    <citation type="journal article" date="2016" name="PLoS ONE">
        <title>Genome Sequence of Canine Herpesvirus.</title>
        <authorList>
            <person name="Papageorgiou K.V."/>
            <person name="Suarez N.M."/>
            <person name="Wilkie G.S."/>
            <person name="McDonald M."/>
            <person name="Graham E.M."/>
            <person name="Davison A.J."/>
        </authorList>
    </citation>
    <scope>NUCLEOTIDE SEQUENCE</scope>
    <source>
        <strain evidence="6">V1154</strain>
    </source>
</reference>
<organism evidence="6">
    <name type="scientific">Canid alphaherpesvirus 1</name>
    <dbReference type="NCBI Taxonomy" id="170325"/>
    <lineage>
        <taxon>Viruses</taxon>
        <taxon>Duplodnaviria</taxon>
        <taxon>Heunggongvirae</taxon>
        <taxon>Peploviricota</taxon>
        <taxon>Herviviricetes</taxon>
        <taxon>Herpesvirales</taxon>
        <taxon>Orthoherpesviridae</taxon>
        <taxon>Alphaherpesvirinae</taxon>
        <taxon>Varicellovirus</taxon>
        <taxon>Varicellovirus canidalpha1</taxon>
    </lineage>
</organism>
<name>A0A172DSC3_9ALPH</name>
<dbReference type="HAMAP" id="MF_04039">
    <property type="entry name" value="HSV_CEP2"/>
    <property type="match status" value="1"/>
</dbReference>
<reference evidence="6" key="1">
    <citation type="submission" date="2015-09" db="EMBL/GenBank/DDBJ databases">
        <authorList>
            <person name="Jackson K.R."/>
            <person name="Lunt B.L."/>
            <person name="Fisher J.N.B."/>
            <person name="Gardner A.V."/>
            <person name="Bailey M.E."/>
            <person name="Deus L.M."/>
            <person name="Earl A.S."/>
            <person name="Gibby P.D."/>
            <person name="Hartmann K.A."/>
            <person name="Liu J.E."/>
            <person name="Manci A.M."/>
            <person name="Nielsen D.A."/>
            <person name="Solomon M.B."/>
            <person name="Breakwell D.P."/>
            <person name="Burnett S.H."/>
            <person name="Grose J.H."/>
        </authorList>
    </citation>
    <scope>NUCLEOTIDE SEQUENCE</scope>
    <source>
        <strain evidence="6">V1154</strain>
    </source>
</reference>
<evidence type="ECO:0000313" key="6">
    <source>
        <dbReference type="EMBL" id="ALL25919.1"/>
    </source>
</evidence>
<keyword evidence="1" id="KW-1048">Host nucleus</keyword>
<accession>A0A172DSC3</accession>
<keyword evidence="4" id="KW-0426">Late protein</keyword>
<dbReference type="EMBL" id="KT819631">
    <property type="protein sequence ID" value="ALL25919.1"/>
    <property type="molecule type" value="Genomic_DNA"/>
</dbReference>
<evidence type="ECO:0000256" key="2">
    <source>
        <dbReference type="ARBA" id="ARBA00022580"/>
    </source>
</evidence>
<keyword evidence="5" id="KW-1035">Host cytoplasm</keyword>
<sequence>MNNYLTTLWTGSSSDRRLTIEAVELLTDALSEDICSLRLIRSDSRIKIYKGLVILSSKLAPFLPALDKNNIDKYYTSIMFYFTKPKALKLDRGQFHVLILTGPSTAYAIISNVIMKPISEDNLIYTAMFFDATSVTLPQTLPDISSETIPSEISIRVDVNTFTKPAKVPDYKYDCCVISPGVWWSFRESTIYYLCMDASLLALCPSGWKGRSLGVVLSRLLNHKEGCDTCLNVEHVDALNSLVSINLQPKSCLCFAPCLWRKALQRDINVEGDSSMFRVLFMDTITRVRLFGTKRNPKITENLGEILTGIGKNDKQIPVNGAGWNLVMLDDNIAKGIICGCPHLRRICTQEPSEYLKIPENFL</sequence>
<dbReference type="InterPro" id="IPR004286">
    <property type="entry name" value="Herpes_UL16/UL94"/>
</dbReference>
<proteinExistence type="inferred from homology"/>
<protein>
    <submittedName>
        <fullName evidence="6">Tegument protein UL16</fullName>
    </submittedName>
</protein>
<evidence type="ECO:0000256" key="3">
    <source>
        <dbReference type="ARBA" id="ARBA00022844"/>
    </source>
</evidence>
<dbReference type="Pfam" id="PF03044">
    <property type="entry name" value="Herpes_UL16"/>
    <property type="match status" value="1"/>
</dbReference>